<sequence length="196" mass="22769">MPNFHETYFDEKGGFVPCKTPWGRWWQTVSEVHIEVDVPEGTRGKSCNVKLKASYITVTILNETIIDGNLFAFVLVDELIWTLEDKKKLYIILVKGDVKTKETTWQGLLQDNYLADPWLLHEMQKKLDLERFQIENPGFDFRSAKISKGNDRVSQYKINDWNDRQDELIEKGSFVCGLQGYRQVTKETNNDAENDG</sequence>
<accession>A0AAV2R9X3</accession>
<dbReference type="GO" id="GO:0006457">
    <property type="term" value="P:protein folding"/>
    <property type="evidence" value="ECO:0007669"/>
    <property type="project" value="TreeGrafter"/>
</dbReference>
<name>A0AAV2R9X3_MEGNR</name>
<feature type="domain" description="CS" evidence="1">
    <location>
        <begin position="18"/>
        <end position="109"/>
    </location>
</feature>
<evidence type="ECO:0000313" key="3">
    <source>
        <dbReference type="Proteomes" id="UP001497623"/>
    </source>
</evidence>
<organism evidence="2 3">
    <name type="scientific">Meganyctiphanes norvegica</name>
    <name type="common">Northern krill</name>
    <name type="synonym">Thysanopoda norvegica</name>
    <dbReference type="NCBI Taxonomy" id="48144"/>
    <lineage>
        <taxon>Eukaryota</taxon>
        <taxon>Metazoa</taxon>
        <taxon>Ecdysozoa</taxon>
        <taxon>Arthropoda</taxon>
        <taxon>Crustacea</taxon>
        <taxon>Multicrustacea</taxon>
        <taxon>Malacostraca</taxon>
        <taxon>Eumalacostraca</taxon>
        <taxon>Eucarida</taxon>
        <taxon>Euphausiacea</taxon>
        <taxon>Euphausiidae</taxon>
        <taxon>Meganyctiphanes</taxon>
    </lineage>
</organism>
<dbReference type="Pfam" id="PF04969">
    <property type="entry name" value="CS"/>
    <property type="match status" value="1"/>
</dbReference>
<comment type="caution">
    <text evidence="2">The sequence shown here is derived from an EMBL/GenBank/DDBJ whole genome shotgun (WGS) entry which is preliminary data.</text>
</comment>
<dbReference type="PANTHER" id="PTHR12356:SF18">
    <property type="entry name" value="NUDC DOMAIN-CONTAINING PROTEIN 2"/>
    <property type="match status" value="1"/>
</dbReference>
<dbReference type="GO" id="GO:0051082">
    <property type="term" value="F:unfolded protein binding"/>
    <property type="evidence" value="ECO:0007669"/>
    <property type="project" value="TreeGrafter"/>
</dbReference>
<evidence type="ECO:0000313" key="2">
    <source>
        <dbReference type="EMBL" id="CAL4121767.1"/>
    </source>
</evidence>
<dbReference type="EMBL" id="CAXKWB010019248">
    <property type="protein sequence ID" value="CAL4121767.1"/>
    <property type="molecule type" value="Genomic_DNA"/>
</dbReference>
<dbReference type="InterPro" id="IPR007052">
    <property type="entry name" value="CS_dom"/>
</dbReference>
<dbReference type="PANTHER" id="PTHR12356">
    <property type="entry name" value="NUCLEAR MOVEMENT PROTEIN NUDC"/>
    <property type="match status" value="1"/>
</dbReference>
<dbReference type="InterPro" id="IPR008978">
    <property type="entry name" value="HSP20-like_chaperone"/>
</dbReference>
<dbReference type="AlphaFoldDB" id="A0AAV2R9X3"/>
<dbReference type="Gene3D" id="2.60.40.790">
    <property type="match status" value="1"/>
</dbReference>
<reference evidence="2 3" key="1">
    <citation type="submission" date="2024-05" db="EMBL/GenBank/DDBJ databases">
        <authorList>
            <person name="Wallberg A."/>
        </authorList>
    </citation>
    <scope>NUCLEOTIDE SEQUENCE [LARGE SCALE GENOMIC DNA]</scope>
</reference>
<dbReference type="GO" id="GO:0005737">
    <property type="term" value="C:cytoplasm"/>
    <property type="evidence" value="ECO:0007669"/>
    <property type="project" value="TreeGrafter"/>
</dbReference>
<protein>
    <recommendedName>
        <fullName evidence="1">CS domain-containing protein</fullName>
    </recommendedName>
</protein>
<dbReference type="PROSITE" id="PS51203">
    <property type="entry name" value="CS"/>
    <property type="match status" value="1"/>
</dbReference>
<keyword evidence="3" id="KW-1185">Reference proteome</keyword>
<evidence type="ECO:0000259" key="1">
    <source>
        <dbReference type="PROSITE" id="PS51203"/>
    </source>
</evidence>
<gene>
    <name evidence="2" type="ORF">MNOR_LOCUS22629</name>
</gene>
<dbReference type="SUPFAM" id="SSF49764">
    <property type="entry name" value="HSP20-like chaperones"/>
    <property type="match status" value="1"/>
</dbReference>
<proteinExistence type="predicted"/>
<dbReference type="InterPro" id="IPR037898">
    <property type="entry name" value="NudC_fam"/>
</dbReference>
<dbReference type="Proteomes" id="UP001497623">
    <property type="component" value="Unassembled WGS sequence"/>
</dbReference>
<dbReference type="Gene3D" id="1.20.5.740">
    <property type="entry name" value="Single helix bin"/>
    <property type="match status" value="1"/>
</dbReference>